<evidence type="ECO:0000313" key="5">
    <source>
        <dbReference type="EMBL" id="KAA6394670.1"/>
    </source>
</evidence>
<dbReference type="Gene3D" id="1.10.238.10">
    <property type="entry name" value="EF-hand"/>
    <property type="match status" value="1"/>
</dbReference>
<feature type="region of interest" description="Disordered" evidence="3">
    <location>
        <begin position="685"/>
        <end position="719"/>
    </location>
</feature>
<dbReference type="InterPro" id="IPR002048">
    <property type="entry name" value="EF_hand_dom"/>
</dbReference>
<feature type="compositionally biased region" description="Acidic residues" evidence="3">
    <location>
        <begin position="709"/>
        <end position="719"/>
    </location>
</feature>
<feature type="domain" description="EF-hand" evidence="4">
    <location>
        <begin position="457"/>
        <end position="492"/>
    </location>
</feature>
<evidence type="ECO:0000256" key="1">
    <source>
        <dbReference type="ARBA" id="ARBA00022723"/>
    </source>
</evidence>
<dbReference type="GO" id="GO:0019888">
    <property type="term" value="F:protein phosphatase regulator activity"/>
    <property type="evidence" value="ECO:0007669"/>
    <property type="project" value="TreeGrafter"/>
</dbReference>
<dbReference type="SUPFAM" id="SSF47473">
    <property type="entry name" value="EF-hand"/>
    <property type="match status" value="1"/>
</dbReference>
<gene>
    <name evidence="5" type="ORF">EZS28_009805</name>
</gene>
<dbReference type="Pfam" id="PF13499">
    <property type="entry name" value="EF-hand_7"/>
    <property type="match status" value="1"/>
</dbReference>
<dbReference type="FunFam" id="1.10.238.10:FF:000025">
    <property type="entry name" value="serine/threonine-protein phosphatase 2A regulatory subunit B'' subunit alpha"/>
    <property type="match status" value="1"/>
</dbReference>
<dbReference type="GO" id="GO:0005509">
    <property type="term" value="F:calcium ion binding"/>
    <property type="evidence" value="ECO:0007669"/>
    <property type="project" value="InterPro"/>
</dbReference>
<dbReference type="PROSITE" id="PS00018">
    <property type="entry name" value="EF_HAND_1"/>
    <property type="match status" value="2"/>
</dbReference>
<feature type="compositionally biased region" description="Basic and acidic residues" evidence="3">
    <location>
        <begin position="223"/>
        <end position="233"/>
    </location>
</feature>
<organism evidence="5 6">
    <name type="scientific">Streblomastix strix</name>
    <dbReference type="NCBI Taxonomy" id="222440"/>
    <lineage>
        <taxon>Eukaryota</taxon>
        <taxon>Metamonada</taxon>
        <taxon>Preaxostyla</taxon>
        <taxon>Oxymonadida</taxon>
        <taxon>Streblomastigidae</taxon>
        <taxon>Streblomastix</taxon>
    </lineage>
</organism>
<feature type="region of interest" description="Disordered" evidence="3">
    <location>
        <begin position="556"/>
        <end position="612"/>
    </location>
</feature>
<feature type="compositionally biased region" description="Low complexity" evidence="3">
    <location>
        <begin position="575"/>
        <end position="591"/>
    </location>
</feature>
<dbReference type="PANTHER" id="PTHR14095:SF0">
    <property type="entry name" value="MIP22305P"/>
    <property type="match status" value="1"/>
</dbReference>
<reference evidence="5 6" key="1">
    <citation type="submission" date="2019-03" db="EMBL/GenBank/DDBJ databases">
        <title>Single cell metagenomics reveals metabolic interactions within the superorganism composed of flagellate Streblomastix strix and complex community of Bacteroidetes bacteria on its surface.</title>
        <authorList>
            <person name="Treitli S.C."/>
            <person name="Kolisko M."/>
            <person name="Husnik F."/>
            <person name="Keeling P."/>
            <person name="Hampl V."/>
        </authorList>
    </citation>
    <scope>NUCLEOTIDE SEQUENCE [LARGE SCALE GENOMIC DNA]</scope>
    <source>
        <strain evidence="5">ST1C</strain>
    </source>
</reference>
<evidence type="ECO:0000256" key="2">
    <source>
        <dbReference type="ARBA" id="ARBA00022837"/>
    </source>
</evidence>
<dbReference type="Gene3D" id="1.10.238.220">
    <property type="match status" value="1"/>
</dbReference>
<dbReference type="PANTHER" id="PTHR14095">
    <property type="entry name" value="PHOSPHATASE 2A REGULATORY SUBUNIT-RELATED"/>
    <property type="match status" value="1"/>
</dbReference>
<comment type="caution">
    <text evidence="5">The sequence shown here is derived from an EMBL/GenBank/DDBJ whole genome shotgun (WGS) entry which is preliminary data.</text>
</comment>
<feature type="compositionally biased region" description="Polar residues" evidence="3">
    <location>
        <begin position="564"/>
        <end position="574"/>
    </location>
</feature>
<protein>
    <submittedName>
        <fullName evidence="5">Putative Serine/threonine protein phosphatase 2A regulatory subunit B''beta</fullName>
    </submittedName>
</protein>
<sequence length="719" mass="81668">MRTAATFKPKVKAKLDEFYRAWVALPETRDFIRRLAESSRNGTLLTAIISQSTIPSGFSQPPLSPPVSRHSRGVVVASPAAPPSPSQAQSRIHAARMPSPQTIQAITIPPPIIEKIKLFAIPSSFFAVEQQQNKIVEEQLDVIRTVFQKIGTGGQNKTSGITLSQFRSDIIKQAFDIPRWFAKPVFKRIYKGEKMIAQNKLNSRKMQRGIRGSGPGYIQEEQEGQKDQGKDKGNVGSQSGGSRIRDEDDEIDEELDRMIKESNDDIKLANNQQSNQQGNANNQTNANDLDDIEDEKLDQLTVTEAQVINLLDTHPGLEFLQRTPEFQDRYMESVVVRMFYYVNTSEDDRMTLNEIEKSDLTETCHLCDDETNINKILRFFSYEHFYVLYCKFWELDNDHDQYISDQDLVRFGSYSLSRRTIDRIMVDEAPRKLKSGSPRKMNFEDFVWFLLSEEDKTSSASINYWFRIIDLDADGVISAWEMEQFYKDQVERLEGIDMEIVKFNDILVQCVDMIRPQRSVDEESRLERENTKRRTFLLGDQSSGYTSLLQYQNNSQTNSQTSLVPNASSPSQLTQNSNESIQSASQNSNSQFGQPQSPSSLNKTPQFPNSQSNAAQLSQYFTQQGFAITLGDMKRSKLAGIVFNILTNLAKYINFETKDPFGVRDQTNPMSDWERYAATEYERLSVEEDDNDDMTNAGGINIGDGDPGQFDDIDGGTGH</sequence>
<dbReference type="InterPro" id="IPR011992">
    <property type="entry name" value="EF-hand-dom_pair"/>
</dbReference>
<keyword evidence="2" id="KW-0106">Calcium</keyword>
<dbReference type="Pfam" id="PF17958">
    <property type="entry name" value="EF-hand_13"/>
    <property type="match status" value="1"/>
</dbReference>
<feature type="compositionally biased region" description="Polar residues" evidence="3">
    <location>
        <begin position="592"/>
        <end position="612"/>
    </location>
</feature>
<name>A0A5J4WI46_9EUKA</name>
<dbReference type="OrthoDB" id="5586at2759"/>
<evidence type="ECO:0000259" key="4">
    <source>
        <dbReference type="PROSITE" id="PS50222"/>
    </source>
</evidence>
<dbReference type="EMBL" id="SNRW01001884">
    <property type="protein sequence ID" value="KAA6394670.1"/>
    <property type="molecule type" value="Genomic_DNA"/>
</dbReference>
<proteinExistence type="predicted"/>
<dbReference type="InterPro" id="IPR041534">
    <property type="entry name" value="EF-hand_13"/>
</dbReference>
<dbReference type="AlphaFoldDB" id="A0A5J4WI46"/>
<feature type="region of interest" description="Disordered" evidence="3">
    <location>
        <begin position="201"/>
        <end position="250"/>
    </location>
</feature>
<dbReference type="PROSITE" id="PS50222">
    <property type="entry name" value="EF_HAND_2"/>
    <property type="match status" value="1"/>
</dbReference>
<accession>A0A5J4WI46</accession>
<dbReference type="GO" id="GO:0000159">
    <property type="term" value="C:protein phosphatase type 2A complex"/>
    <property type="evidence" value="ECO:0007669"/>
    <property type="project" value="TreeGrafter"/>
</dbReference>
<dbReference type="InterPro" id="IPR018247">
    <property type="entry name" value="EF_Hand_1_Ca_BS"/>
</dbReference>
<keyword evidence="1" id="KW-0479">Metal-binding</keyword>
<dbReference type="Proteomes" id="UP000324800">
    <property type="component" value="Unassembled WGS sequence"/>
</dbReference>
<evidence type="ECO:0000313" key="6">
    <source>
        <dbReference type="Proteomes" id="UP000324800"/>
    </source>
</evidence>
<evidence type="ECO:0000256" key="3">
    <source>
        <dbReference type="SAM" id="MobiDB-lite"/>
    </source>
</evidence>